<gene>
    <name evidence="9" type="ORF">BK007_00430</name>
    <name evidence="10" type="ORF">BK009_00875</name>
    <name evidence="11" type="ORF">HG719_03610</name>
</gene>
<dbReference type="PANTHER" id="PTHR30625">
    <property type="entry name" value="PROTEIN TOLQ"/>
    <property type="match status" value="1"/>
</dbReference>
<dbReference type="RefSeq" id="WP_100904613.1">
    <property type="nucleotide sequence ID" value="NZ_CP017766.1"/>
</dbReference>
<feature type="transmembrane region" description="Helical" evidence="7">
    <location>
        <begin position="161"/>
        <end position="185"/>
    </location>
</feature>
<evidence type="ECO:0000313" key="12">
    <source>
        <dbReference type="Proteomes" id="UP000232631"/>
    </source>
</evidence>
<keyword evidence="2" id="KW-1003">Cell membrane</keyword>
<keyword evidence="9" id="KW-0966">Cell projection</keyword>
<evidence type="ECO:0000313" key="10">
    <source>
        <dbReference type="EMBL" id="AUB59356.1"/>
    </source>
</evidence>
<dbReference type="InterPro" id="IPR002898">
    <property type="entry name" value="MotA_ExbB_proton_chnl"/>
</dbReference>
<keyword evidence="4 7" id="KW-1133">Transmembrane helix</keyword>
<evidence type="ECO:0000313" key="11">
    <source>
        <dbReference type="EMBL" id="NMO08922.1"/>
    </source>
</evidence>
<keyword evidence="9" id="KW-0282">Flagellum</keyword>
<evidence type="ECO:0000259" key="8">
    <source>
        <dbReference type="Pfam" id="PF01618"/>
    </source>
</evidence>
<dbReference type="EMBL" id="JABBYL010000011">
    <property type="protein sequence ID" value="NMO08922.1"/>
    <property type="molecule type" value="Genomic_DNA"/>
</dbReference>
<feature type="domain" description="MotA/TolQ/ExbB proton channel" evidence="8">
    <location>
        <begin position="105"/>
        <end position="199"/>
    </location>
</feature>
<evidence type="ECO:0000256" key="4">
    <source>
        <dbReference type="ARBA" id="ARBA00022989"/>
    </source>
</evidence>
<comment type="subcellular location">
    <subcellularLocation>
        <location evidence="1">Cell membrane</location>
        <topology evidence="1">Multi-pass membrane protein</topology>
    </subcellularLocation>
    <subcellularLocation>
        <location evidence="6">Membrane</location>
        <topology evidence="6">Multi-pass membrane protein</topology>
    </subcellularLocation>
</comment>
<name>A0A2H4V983_9EURY</name>
<feature type="transmembrane region" description="Helical" evidence="7">
    <location>
        <begin position="136"/>
        <end position="155"/>
    </location>
</feature>
<dbReference type="GeneID" id="35124103"/>
<reference evidence="11 14" key="2">
    <citation type="submission" date="2020-04" db="EMBL/GenBank/DDBJ databases">
        <title>Draft genome of Methanobacterium subterraneum isolated from animal feces.</title>
        <authorList>
            <person name="Ouboter H.T."/>
            <person name="Berger S."/>
            <person name="Gungor E."/>
            <person name="Jetten M.S.M."/>
            <person name="Welte C.U."/>
        </authorList>
    </citation>
    <scope>NUCLEOTIDE SEQUENCE [LARGE SCALE GENOMIC DNA]</scope>
    <source>
        <strain evidence="11">HO_2020</strain>
    </source>
</reference>
<evidence type="ECO:0000256" key="1">
    <source>
        <dbReference type="ARBA" id="ARBA00004651"/>
    </source>
</evidence>
<dbReference type="OrthoDB" id="60560at2157"/>
<dbReference type="AlphaFoldDB" id="A0A2H4V983"/>
<evidence type="ECO:0000256" key="3">
    <source>
        <dbReference type="ARBA" id="ARBA00022692"/>
    </source>
</evidence>
<keyword evidence="9" id="KW-0969">Cilium</keyword>
<evidence type="ECO:0000256" key="5">
    <source>
        <dbReference type="ARBA" id="ARBA00023136"/>
    </source>
</evidence>
<keyword evidence="6" id="KW-0653">Protein transport</keyword>
<keyword evidence="5 7" id="KW-0472">Membrane</keyword>
<evidence type="ECO:0000256" key="7">
    <source>
        <dbReference type="SAM" id="Phobius"/>
    </source>
</evidence>
<keyword evidence="3 7" id="KW-0812">Transmembrane</keyword>
<dbReference type="KEGG" id="msub:BK009_00875"/>
<comment type="similarity">
    <text evidence="6">Belongs to the exbB/tolQ family.</text>
</comment>
<protein>
    <submittedName>
        <fullName evidence="9">Flagellar motor protein MotA</fullName>
    </submittedName>
    <submittedName>
        <fullName evidence="11">MotA/TolQ/ExbB proton channel family protein</fullName>
    </submittedName>
</protein>
<organism evidence="9 13">
    <name type="scientific">Methanobacterium subterraneum</name>
    <dbReference type="NCBI Taxonomy" id="59277"/>
    <lineage>
        <taxon>Archaea</taxon>
        <taxon>Methanobacteriati</taxon>
        <taxon>Methanobacteriota</taxon>
        <taxon>Methanomada group</taxon>
        <taxon>Methanobacteria</taxon>
        <taxon>Methanobacteriales</taxon>
        <taxon>Methanobacteriaceae</taxon>
        <taxon>Methanobacterium</taxon>
    </lineage>
</organism>
<keyword evidence="12" id="KW-1185">Reference proteome</keyword>
<accession>A0A2H4VMS4</accession>
<dbReference type="GO" id="GO:0005886">
    <property type="term" value="C:plasma membrane"/>
    <property type="evidence" value="ECO:0007669"/>
    <property type="project" value="UniProtKB-SubCell"/>
</dbReference>
<evidence type="ECO:0000256" key="6">
    <source>
        <dbReference type="RuleBase" id="RU004057"/>
    </source>
</evidence>
<evidence type="ECO:0000313" key="14">
    <source>
        <dbReference type="Proteomes" id="UP000591058"/>
    </source>
</evidence>
<dbReference type="Proteomes" id="UP000232806">
    <property type="component" value="Chromosome"/>
</dbReference>
<evidence type="ECO:0000256" key="2">
    <source>
        <dbReference type="ARBA" id="ARBA00022475"/>
    </source>
</evidence>
<sequence>MVAIPGSEMLSSVLHVISQSLLIPVIVGLLAFMLYAIISFGGLISEYTSRIRISTDQIEKIISDFTNVGTSEGIKEIMEKSDVPTGYKNIIIKIASHPDMGSKSREALARKLIEQEETLAAKSLEKTDIVTRLGPTLGLMGTLIPMGPGLAALGAGDINTLANALIIAFDTTVVGLGAGAIAYVISKVRRRWYEEYLSNVDALCEAALEVMDHGKAQTPYVG</sequence>
<dbReference type="Pfam" id="PF01618">
    <property type="entry name" value="MotA_ExbB"/>
    <property type="match status" value="1"/>
</dbReference>
<dbReference type="Proteomes" id="UP000232631">
    <property type="component" value="Chromosome"/>
</dbReference>
<dbReference type="GO" id="GO:0017038">
    <property type="term" value="P:protein import"/>
    <property type="evidence" value="ECO:0007669"/>
    <property type="project" value="TreeGrafter"/>
</dbReference>
<evidence type="ECO:0000313" key="9">
    <source>
        <dbReference type="EMBL" id="AUB54639.1"/>
    </source>
</evidence>
<dbReference type="Proteomes" id="UP000591058">
    <property type="component" value="Unassembled WGS sequence"/>
</dbReference>
<proteinExistence type="inferred from homology"/>
<feature type="transmembrane region" description="Helical" evidence="7">
    <location>
        <begin position="20"/>
        <end position="44"/>
    </location>
</feature>
<dbReference type="PANTHER" id="PTHR30625:SF3">
    <property type="entry name" value="TOL-PAL SYSTEM PROTEIN TOLQ"/>
    <property type="match status" value="1"/>
</dbReference>
<reference evidence="12 13" key="1">
    <citation type="submission" date="2016-10" db="EMBL/GenBank/DDBJ databases">
        <title>Comparative genomics between deep and shallow subseafloor isolates.</title>
        <authorList>
            <person name="Ishii S."/>
            <person name="Miller J.R."/>
            <person name="Sutton G."/>
            <person name="Suzuki S."/>
            <person name="Methe B."/>
            <person name="Inagaki F."/>
            <person name="Imachi H."/>
        </authorList>
    </citation>
    <scope>NUCLEOTIDE SEQUENCE [LARGE SCALE GENOMIC DNA]</scope>
    <source>
        <strain evidence="10 12">A8p</strain>
        <strain evidence="9 13">MO-MB1</strain>
    </source>
</reference>
<evidence type="ECO:0000313" key="13">
    <source>
        <dbReference type="Proteomes" id="UP000232806"/>
    </source>
</evidence>
<accession>A0A2H4V983</accession>
<dbReference type="EMBL" id="CP017766">
    <property type="protein sequence ID" value="AUB54639.1"/>
    <property type="molecule type" value="Genomic_DNA"/>
</dbReference>
<dbReference type="EMBL" id="CP017768">
    <property type="protein sequence ID" value="AUB59356.1"/>
    <property type="molecule type" value="Genomic_DNA"/>
</dbReference>
<keyword evidence="6" id="KW-0813">Transport</keyword>
<dbReference type="InterPro" id="IPR050790">
    <property type="entry name" value="ExbB/TolQ_transport"/>
</dbReference>